<feature type="transmembrane region" description="Helical" evidence="6">
    <location>
        <begin position="340"/>
        <end position="367"/>
    </location>
</feature>
<evidence type="ECO:0000256" key="3">
    <source>
        <dbReference type="ARBA" id="ARBA00022692"/>
    </source>
</evidence>
<evidence type="ECO:0000256" key="1">
    <source>
        <dbReference type="ARBA" id="ARBA00004429"/>
    </source>
</evidence>
<dbReference type="GeneID" id="78359493"/>
<dbReference type="CDD" id="cd06174">
    <property type="entry name" value="MFS"/>
    <property type="match status" value="1"/>
</dbReference>
<feature type="transmembrane region" description="Helical" evidence="6">
    <location>
        <begin position="49"/>
        <end position="67"/>
    </location>
</feature>
<protein>
    <recommendedName>
        <fullName evidence="7">Major facilitator superfamily (MFS) profile domain-containing protein</fullName>
    </recommendedName>
</protein>
<dbReference type="GO" id="GO:0005886">
    <property type="term" value="C:plasma membrane"/>
    <property type="evidence" value="ECO:0007669"/>
    <property type="project" value="UniProtKB-SubCell"/>
</dbReference>
<sequence>MGEKSKTGNAWVNFILIFVMGAIFAIGFFKVPPAMGSLMEYFQCGLGEAGWFMSACSVAGTVIAFATGAIQTKIGPKGMLIAALVCMALDSLVGVLAPNVEVFIASRFIGGLGNGFLATAGPTLIALLFKDPAKRGLPNSIWACWTAAGSLIMLNSYAFILGATGSWQGVWWVCLAIVVVGLVLTVFGIRVDHAEEMQMVAAGGDVKPWAGLTSLNSWLLVIVFACFAFIFSVWSAMAPTYLQTPLVGMDMAAANSVSSITTVTGIVGSLIIGVVLTKVRNQPLVLVGTMVLCTVAGVIQFVFTGQAAIIVVAVLVGLFTNIVPPALFSNAQWAAKTPAGVALVMAALPIGSNFGGIPAAPIAGAIVESTGSWAMVAVPLGIVGAVGLVCAVVFMARCGKYAMGAAKSGSDAQ</sequence>
<comment type="caution">
    <text evidence="8">The sequence shown here is derived from an EMBL/GenBank/DDBJ whole genome shotgun (WGS) entry which is preliminary data.</text>
</comment>
<dbReference type="RefSeq" id="WP_114568828.1">
    <property type="nucleotide sequence ID" value="NZ_CABMMS010000004.1"/>
</dbReference>
<evidence type="ECO:0000256" key="2">
    <source>
        <dbReference type="ARBA" id="ARBA00022448"/>
    </source>
</evidence>
<keyword evidence="9" id="KW-1185">Reference proteome</keyword>
<dbReference type="Gene3D" id="1.20.1250.20">
    <property type="entry name" value="MFS general substrate transporter like domains"/>
    <property type="match status" value="2"/>
</dbReference>
<name>A0A369M2M5_9ACTN</name>
<evidence type="ECO:0000259" key="7">
    <source>
        <dbReference type="PROSITE" id="PS50850"/>
    </source>
</evidence>
<evidence type="ECO:0000256" key="4">
    <source>
        <dbReference type="ARBA" id="ARBA00022989"/>
    </source>
</evidence>
<dbReference type="PROSITE" id="PS50850">
    <property type="entry name" value="MFS"/>
    <property type="match status" value="1"/>
</dbReference>
<evidence type="ECO:0000313" key="9">
    <source>
        <dbReference type="Proteomes" id="UP000254000"/>
    </source>
</evidence>
<feature type="domain" description="Major facilitator superfamily (MFS) profile" evidence="7">
    <location>
        <begin position="13"/>
        <end position="399"/>
    </location>
</feature>
<feature type="transmembrane region" description="Helical" evidence="6">
    <location>
        <begin position="141"/>
        <end position="163"/>
    </location>
</feature>
<dbReference type="GO" id="GO:0022857">
    <property type="term" value="F:transmembrane transporter activity"/>
    <property type="evidence" value="ECO:0007669"/>
    <property type="project" value="InterPro"/>
</dbReference>
<evidence type="ECO:0000313" key="8">
    <source>
        <dbReference type="EMBL" id="RDB65139.1"/>
    </source>
</evidence>
<dbReference type="PANTHER" id="PTHR23501:SF191">
    <property type="entry name" value="VACUOLAR BASIC AMINO ACID TRANSPORTER 4"/>
    <property type="match status" value="1"/>
</dbReference>
<feature type="transmembrane region" description="Helical" evidence="6">
    <location>
        <begin position="79"/>
        <end position="97"/>
    </location>
</feature>
<dbReference type="InterPro" id="IPR020846">
    <property type="entry name" value="MFS_dom"/>
</dbReference>
<dbReference type="InterPro" id="IPR011701">
    <property type="entry name" value="MFS"/>
</dbReference>
<feature type="transmembrane region" description="Helical" evidence="6">
    <location>
        <begin position="309"/>
        <end position="328"/>
    </location>
</feature>
<feature type="transmembrane region" description="Helical" evidence="6">
    <location>
        <begin position="109"/>
        <end position="129"/>
    </location>
</feature>
<dbReference type="PANTHER" id="PTHR23501">
    <property type="entry name" value="MAJOR FACILITATOR SUPERFAMILY"/>
    <property type="match status" value="1"/>
</dbReference>
<comment type="subcellular location">
    <subcellularLocation>
        <location evidence="1">Cell inner membrane</location>
        <topology evidence="1">Multi-pass membrane protein</topology>
    </subcellularLocation>
</comment>
<keyword evidence="4 6" id="KW-1133">Transmembrane helix</keyword>
<keyword evidence="3 6" id="KW-0812">Transmembrane</keyword>
<keyword evidence="5 6" id="KW-0472">Membrane</keyword>
<feature type="transmembrane region" description="Helical" evidence="6">
    <location>
        <begin position="373"/>
        <end position="396"/>
    </location>
</feature>
<feature type="transmembrane region" description="Helical" evidence="6">
    <location>
        <begin position="217"/>
        <end position="237"/>
    </location>
</feature>
<proteinExistence type="predicted"/>
<dbReference type="EMBL" id="PPTS01000004">
    <property type="protein sequence ID" value="RDB65139.1"/>
    <property type="molecule type" value="Genomic_DNA"/>
</dbReference>
<feature type="transmembrane region" description="Helical" evidence="6">
    <location>
        <begin position="12"/>
        <end position="29"/>
    </location>
</feature>
<keyword evidence="2" id="KW-0813">Transport</keyword>
<dbReference type="Pfam" id="PF07690">
    <property type="entry name" value="MFS_1"/>
    <property type="match status" value="1"/>
</dbReference>
<gene>
    <name evidence="8" type="ORF">C1877_07260</name>
</gene>
<dbReference type="OrthoDB" id="3174896at2"/>
<dbReference type="Proteomes" id="UP000254000">
    <property type="component" value="Unassembled WGS sequence"/>
</dbReference>
<evidence type="ECO:0000256" key="5">
    <source>
        <dbReference type="ARBA" id="ARBA00023136"/>
    </source>
</evidence>
<evidence type="ECO:0000256" key="6">
    <source>
        <dbReference type="SAM" id="Phobius"/>
    </source>
</evidence>
<accession>A0A369M2M5</accession>
<feature type="transmembrane region" description="Helical" evidence="6">
    <location>
        <begin position="284"/>
        <end position="303"/>
    </location>
</feature>
<feature type="transmembrane region" description="Helical" evidence="6">
    <location>
        <begin position="257"/>
        <end position="277"/>
    </location>
</feature>
<organism evidence="8 9">
    <name type="scientific">Gordonibacter pamelaeae</name>
    <dbReference type="NCBI Taxonomy" id="471189"/>
    <lineage>
        <taxon>Bacteria</taxon>
        <taxon>Bacillati</taxon>
        <taxon>Actinomycetota</taxon>
        <taxon>Coriobacteriia</taxon>
        <taxon>Eggerthellales</taxon>
        <taxon>Eggerthellaceae</taxon>
        <taxon>Gordonibacter</taxon>
    </lineage>
</organism>
<dbReference type="AlphaFoldDB" id="A0A369M2M5"/>
<feature type="transmembrane region" description="Helical" evidence="6">
    <location>
        <begin position="169"/>
        <end position="189"/>
    </location>
</feature>
<reference evidence="8 9" key="1">
    <citation type="journal article" date="2018" name="Elife">
        <title>Discovery and characterization of a prevalent human gut bacterial enzyme sufficient for the inactivation of a family of plant toxins.</title>
        <authorList>
            <person name="Koppel N."/>
            <person name="Bisanz J.E."/>
            <person name="Pandelia M.E."/>
            <person name="Turnbaugh P.J."/>
            <person name="Balskus E.P."/>
        </authorList>
    </citation>
    <scope>NUCLEOTIDE SEQUENCE [LARGE SCALE GENOMIC DNA]</scope>
    <source>
        <strain evidence="8 9">3C</strain>
    </source>
</reference>
<dbReference type="InterPro" id="IPR036259">
    <property type="entry name" value="MFS_trans_sf"/>
</dbReference>
<dbReference type="SUPFAM" id="SSF103473">
    <property type="entry name" value="MFS general substrate transporter"/>
    <property type="match status" value="1"/>
</dbReference>